<organism evidence="2 5">
    <name type="scientific">Rotaria socialis</name>
    <dbReference type="NCBI Taxonomy" id="392032"/>
    <lineage>
        <taxon>Eukaryota</taxon>
        <taxon>Metazoa</taxon>
        <taxon>Spiralia</taxon>
        <taxon>Gnathifera</taxon>
        <taxon>Rotifera</taxon>
        <taxon>Eurotatoria</taxon>
        <taxon>Bdelloidea</taxon>
        <taxon>Philodinida</taxon>
        <taxon>Philodinidae</taxon>
        <taxon>Rotaria</taxon>
    </lineage>
</organism>
<reference evidence="2" key="1">
    <citation type="submission" date="2021-02" db="EMBL/GenBank/DDBJ databases">
        <authorList>
            <person name="Nowell W R."/>
        </authorList>
    </citation>
    <scope>NUCLEOTIDE SEQUENCE</scope>
</reference>
<keyword evidence="1" id="KW-0732">Signal</keyword>
<comment type="caution">
    <text evidence="2">The sequence shown here is derived from an EMBL/GenBank/DDBJ whole genome shotgun (WGS) entry which is preliminary data.</text>
</comment>
<evidence type="ECO:0000256" key="1">
    <source>
        <dbReference type="SAM" id="SignalP"/>
    </source>
</evidence>
<evidence type="ECO:0000313" key="3">
    <source>
        <dbReference type="EMBL" id="CAF3437927.1"/>
    </source>
</evidence>
<dbReference type="Proteomes" id="UP000663865">
    <property type="component" value="Unassembled WGS sequence"/>
</dbReference>
<dbReference type="AlphaFoldDB" id="A0A817SXF5"/>
<dbReference type="Proteomes" id="UP000663833">
    <property type="component" value="Unassembled WGS sequence"/>
</dbReference>
<accession>A0A817SXF5</accession>
<sequence length="117" mass="13291">MQSIHVVEYVLIILLTVKHIECEKVIEYRSNLKEQVENALSAGKLQRLVPQDHVQPTEFRLKQNEFPSLPSLMSCTSPWKKTSAQSAVTNNINGIEDTTKILLSINQNILDMKDPMS</sequence>
<name>A0A817SXF5_9BILA</name>
<dbReference type="EMBL" id="CAJNYD010003296">
    <property type="protein sequence ID" value="CAF3495718.1"/>
    <property type="molecule type" value="Genomic_DNA"/>
</dbReference>
<evidence type="ECO:0000313" key="5">
    <source>
        <dbReference type="Proteomes" id="UP000663825"/>
    </source>
</evidence>
<dbReference type="EMBL" id="CAJNXB010003298">
    <property type="protein sequence ID" value="CAF3305253.1"/>
    <property type="molecule type" value="Genomic_DNA"/>
</dbReference>
<dbReference type="OrthoDB" id="3039988at2759"/>
<dbReference type="EMBL" id="CAJNYV010001807">
    <property type="protein sequence ID" value="CAF3437927.1"/>
    <property type="molecule type" value="Genomic_DNA"/>
</dbReference>
<gene>
    <name evidence="3" type="ORF">KIK155_LOCUS11383</name>
    <name evidence="4" type="ORF">LUA448_LOCUS24966</name>
    <name evidence="2" type="ORF">TIS948_LOCUS18730</name>
</gene>
<evidence type="ECO:0000313" key="2">
    <source>
        <dbReference type="EMBL" id="CAF3305253.1"/>
    </source>
</evidence>
<dbReference type="Proteomes" id="UP000663825">
    <property type="component" value="Unassembled WGS sequence"/>
</dbReference>
<feature type="signal peptide" evidence="1">
    <location>
        <begin position="1"/>
        <end position="22"/>
    </location>
</feature>
<protein>
    <submittedName>
        <fullName evidence="2">Uncharacterized protein</fullName>
    </submittedName>
</protein>
<feature type="chain" id="PRO_5035612973" evidence="1">
    <location>
        <begin position="23"/>
        <end position="117"/>
    </location>
</feature>
<proteinExistence type="predicted"/>
<evidence type="ECO:0000313" key="4">
    <source>
        <dbReference type="EMBL" id="CAF3495718.1"/>
    </source>
</evidence>